<feature type="signal peptide" evidence="1">
    <location>
        <begin position="1"/>
        <end position="21"/>
    </location>
</feature>
<dbReference type="EMBL" id="CP048630">
    <property type="protein sequence ID" value="QIB34787.1"/>
    <property type="molecule type" value="Genomic_DNA"/>
</dbReference>
<keyword evidence="1" id="KW-0732">Signal</keyword>
<dbReference type="Proteomes" id="UP000464751">
    <property type="component" value="Chromosome"/>
</dbReference>
<evidence type="ECO:0000313" key="3">
    <source>
        <dbReference type="Proteomes" id="UP000464751"/>
    </source>
</evidence>
<reference evidence="2 3" key="1">
    <citation type="submission" date="2020-02" db="EMBL/GenBank/DDBJ databases">
        <authorList>
            <person name="Li G."/>
        </authorList>
    </citation>
    <scope>NUCLEOTIDE SEQUENCE [LARGE SCALE GENOMIC DNA]</scope>
    <source>
        <strain evidence="2 3">DSM 102029</strain>
    </source>
</reference>
<dbReference type="RefSeq" id="WP_163075932.1">
    <property type="nucleotide sequence ID" value="NZ_CP048630.1"/>
</dbReference>
<proteinExistence type="predicted"/>
<dbReference type="KEGG" id="apra:G3A50_14520"/>
<evidence type="ECO:0008006" key="4">
    <source>
        <dbReference type="Google" id="ProtNLM"/>
    </source>
</evidence>
<protein>
    <recommendedName>
        <fullName evidence="4">DUF4424 domain-containing protein</fullName>
    </recommendedName>
</protein>
<gene>
    <name evidence="2" type="ORF">G3A50_14520</name>
</gene>
<feature type="chain" id="PRO_5026930818" description="DUF4424 domain-containing protein" evidence="1">
    <location>
        <begin position="22"/>
        <end position="146"/>
    </location>
</feature>
<keyword evidence="3" id="KW-1185">Reference proteome</keyword>
<sequence>MRWGIAVIASVWMTIPSIAQEADVEFNKWSCFPFTREALYDFEVNKSRVRVNNLNIEDGVAFITKAPTISFSATVANRTDVNVAVTVELVGMSGGKPVFALSGDAGFGFVAAGKNDEVKGTIVATRDTLKKAGTICVRVGGFGQTE</sequence>
<accession>A0A6P1YMX6</accession>
<dbReference type="AlphaFoldDB" id="A0A6P1YMX6"/>
<organism evidence="2 3">
    <name type="scientific">Ancylobacter pratisalsi</name>
    <dbReference type="NCBI Taxonomy" id="1745854"/>
    <lineage>
        <taxon>Bacteria</taxon>
        <taxon>Pseudomonadati</taxon>
        <taxon>Pseudomonadota</taxon>
        <taxon>Alphaproteobacteria</taxon>
        <taxon>Hyphomicrobiales</taxon>
        <taxon>Xanthobacteraceae</taxon>
        <taxon>Ancylobacter</taxon>
    </lineage>
</organism>
<evidence type="ECO:0000313" key="2">
    <source>
        <dbReference type="EMBL" id="QIB34787.1"/>
    </source>
</evidence>
<name>A0A6P1YMX6_9HYPH</name>
<evidence type="ECO:0000256" key="1">
    <source>
        <dbReference type="SAM" id="SignalP"/>
    </source>
</evidence>